<protein>
    <submittedName>
        <fullName evidence="2">Indole-3-acetic acid-induced protein ARG7</fullName>
    </submittedName>
</protein>
<sequence>MNMLKRKFLGTFLTKWRMPSIEMLTCATYSCNGWALIGRSQEEESIPKDVPKGHMVVYVGNEHKRFVIRVTYLHHPLFQALLDRAEEEYDFSPDSKLCIPCEEDLFLSILHCISLQKEPRMWLCL</sequence>
<evidence type="ECO:0000313" key="2">
    <source>
        <dbReference type="EMBL" id="OAY67383.1"/>
    </source>
</evidence>
<dbReference type="AlphaFoldDB" id="A0A199URF8"/>
<dbReference type="EMBL" id="LSRQ01005555">
    <property type="protein sequence ID" value="OAY67383.1"/>
    <property type="molecule type" value="Genomic_DNA"/>
</dbReference>
<dbReference type="PANTHER" id="PTHR31374:SF9">
    <property type="entry name" value="AUXIN-RESPONSIVE FAMILY PROTEIN"/>
    <property type="match status" value="1"/>
</dbReference>
<evidence type="ECO:0000256" key="1">
    <source>
        <dbReference type="ARBA" id="ARBA00006974"/>
    </source>
</evidence>
<dbReference type="STRING" id="4615.A0A199URF8"/>
<organism evidence="2 3">
    <name type="scientific">Ananas comosus</name>
    <name type="common">Pineapple</name>
    <name type="synonym">Ananas ananas</name>
    <dbReference type="NCBI Taxonomy" id="4615"/>
    <lineage>
        <taxon>Eukaryota</taxon>
        <taxon>Viridiplantae</taxon>
        <taxon>Streptophyta</taxon>
        <taxon>Embryophyta</taxon>
        <taxon>Tracheophyta</taxon>
        <taxon>Spermatophyta</taxon>
        <taxon>Magnoliopsida</taxon>
        <taxon>Liliopsida</taxon>
        <taxon>Poales</taxon>
        <taxon>Bromeliaceae</taxon>
        <taxon>Bromelioideae</taxon>
        <taxon>Ananas</taxon>
    </lineage>
</organism>
<accession>A0A199URF8</accession>
<dbReference type="PANTHER" id="PTHR31374">
    <property type="entry name" value="AUXIN-INDUCED PROTEIN-LIKE-RELATED"/>
    <property type="match status" value="1"/>
</dbReference>
<evidence type="ECO:0000313" key="3">
    <source>
        <dbReference type="Proteomes" id="UP000092600"/>
    </source>
</evidence>
<dbReference type="Pfam" id="PF02519">
    <property type="entry name" value="Auxin_inducible"/>
    <property type="match status" value="1"/>
</dbReference>
<gene>
    <name evidence="2" type="ORF">ACMD2_00351</name>
</gene>
<name>A0A199URF8_ANACO</name>
<dbReference type="GO" id="GO:0009733">
    <property type="term" value="P:response to auxin"/>
    <property type="evidence" value="ECO:0007669"/>
    <property type="project" value="InterPro"/>
</dbReference>
<dbReference type="InterPro" id="IPR003676">
    <property type="entry name" value="SAUR_fam"/>
</dbReference>
<comment type="caution">
    <text evidence="2">The sequence shown here is derived from an EMBL/GenBank/DDBJ whole genome shotgun (WGS) entry which is preliminary data.</text>
</comment>
<proteinExistence type="inferred from homology"/>
<dbReference type="Proteomes" id="UP000092600">
    <property type="component" value="Unassembled WGS sequence"/>
</dbReference>
<comment type="similarity">
    <text evidence="1">Belongs to the ARG7 family.</text>
</comment>
<reference evidence="2 3" key="1">
    <citation type="journal article" date="2016" name="DNA Res.">
        <title>The draft genome of MD-2 pineapple using hybrid error correction of long reads.</title>
        <authorList>
            <person name="Redwan R.M."/>
            <person name="Saidin A."/>
            <person name="Kumar S.V."/>
        </authorList>
    </citation>
    <scope>NUCLEOTIDE SEQUENCE [LARGE SCALE GENOMIC DNA]</scope>
    <source>
        <strain evidence="3">cv. MD2</strain>
        <tissue evidence="2">Leaf</tissue>
    </source>
</reference>